<name>A0A914W338_9BILA</name>
<dbReference type="AlphaFoldDB" id="A0A914W338"/>
<reference evidence="3" key="1">
    <citation type="submission" date="2022-11" db="UniProtKB">
        <authorList>
            <consortium name="WormBaseParasite"/>
        </authorList>
    </citation>
    <scope>IDENTIFICATION</scope>
</reference>
<dbReference type="Proteomes" id="UP000887566">
    <property type="component" value="Unplaced"/>
</dbReference>
<sequence length="127" mass="13729">MDGESRREKRRRPPGSTAAAAAASVRFHSLSRASGDLRAWGGHPIRCFRSTTDRERDRDRRATLVGNSCLIASVVCPGEQRSSLSLSLLLAAYHRLSSSVFALSNIGSLQPVERGGAPAGNDRRPPF</sequence>
<protein>
    <submittedName>
        <fullName evidence="3">Uncharacterized protein</fullName>
    </submittedName>
</protein>
<proteinExistence type="predicted"/>
<feature type="region of interest" description="Disordered" evidence="1">
    <location>
        <begin position="1"/>
        <end position="23"/>
    </location>
</feature>
<accession>A0A914W338</accession>
<dbReference type="WBParaSite" id="PSAMB.scaffold3067size33307.g20313.t1">
    <property type="protein sequence ID" value="PSAMB.scaffold3067size33307.g20313.t1"/>
    <property type="gene ID" value="PSAMB.scaffold3067size33307.g20313"/>
</dbReference>
<evidence type="ECO:0000313" key="2">
    <source>
        <dbReference type="Proteomes" id="UP000887566"/>
    </source>
</evidence>
<evidence type="ECO:0000313" key="3">
    <source>
        <dbReference type="WBParaSite" id="PSAMB.scaffold3067size33307.g20313.t1"/>
    </source>
</evidence>
<organism evidence="2 3">
    <name type="scientific">Plectus sambesii</name>
    <dbReference type="NCBI Taxonomy" id="2011161"/>
    <lineage>
        <taxon>Eukaryota</taxon>
        <taxon>Metazoa</taxon>
        <taxon>Ecdysozoa</taxon>
        <taxon>Nematoda</taxon>
        <taxon>Chromadorea</taxon>
        <taxon>Plectida</taxon>
        <taxon>Plectina</taxon>
        <taxon>Plectoidea</taxon>
        <taxon>Plectidae</taxon>
        <taxon>Plectus</taxon>
    </lineage>
</organism>
<keyword evidence="2" id="KW-1185">Reference proteome</keyword>
<evidence type="ECO:0000256" key="1">
    <source>
        <dbReference type="SAM" id="MobiDB-lite"/>
    </source>
</evidence>